<dbReference type="EMBL" id="BGPR01022374">
    <property type="protein sequence ID" value="GBN88611.1"/>
    <property type="molecule type" value="Genomic_DNA"/>
</dbReference>
<organism evidence="1 2">
    <name type="scientific">Araneus ventricosus</name>
    <name type="common">Orbweaver spider</name>
    <name type="synonym">Epeira ventricosa</name>
    <dbReference type="NCBI Taxonomy" id="182803"/>
    <lineage>
        <taxon>Eukaryota</taxon>
        <taxon>Metazoa</taxon>
        <taxon>Ecdysozoa</taxon>
        <taxon>Arthropoda</taxon>
        <taxon>Chelicerata</taxon>
        <taxon>Arachnida</taxon>
        <taxon>Araneae</taxon>
        <taxon>Araneomorphae</taxon>
        <taxon>Entelegynae</taxon>
        <taxon>Araneoidea</taxon>
        <taxon>Araneidae</taxon>
        <taxon>Araneus</taxon>
    </lineage>
</organism>
<comment type="caution">
    <text evidence="1">The sequence shown here is derived from an EMBL/GenBank/DDBJ whole genome shotgun (WGS) entry which is preliminary data.</text>
</comment>
<reference evidence="1 2" key="1">
    <citation type="journal article" date="2019" name="Sci. Rep.">
        <title>Orb-weaving spider Araneus ventricosus genome elucidates the spidroin gene catalogue.</title>
        <authorList>
            <person name="Kono N."/>
            <person name="Nakamura H."/>
            <person name="Ohtoshi R."/>
            <person name="Moran D.A.P."/>
            <person name="Shinohara A."/>
            <person name="Yoshida Y."/>
            <person name="Fujiwara M."/>
            <person name="Mori M."/>
            <person name="Tomita M."/>
            <person name="Arakawa K."/>
        </authorList>
    </citation>
    <scope>NUCLEOTIDE SEQUENCE [LARGE SCALE GENOMIC DNA]</scope>
</reference>
<dbReference type="AlphaFoldDB" id="A0A4Y2SL32"/>
<keyword evidence="2" id="KW-1185">Reference proteome</keyword>
<evidence type="ECO:0000313" key="1">
    <source>
        <dbReference type="EMBL" id="GBN88611.1"/>
    </source>
</evidence>
<evidence type="ECO:0000313" key="2">
    <source>
        <dbReference type="Proteomes" id="UP000499080"/>
    </source>
</evidence>
<dbReference type="Proteomes" id="UP000499080">
    <property type="component" value="Unassembled WGS sequence"/>
</dbReference>
<sequence length="162" mass="17927">MLCACLCESKDRPLNLKYRFLGANILLAECRSDRYLTSETKKFNPTPPPFQLDGPSANSAEIFTPCHEAEVTSGKVSAFWGGGFRIRNPTIPQRSAVYGAFFALNPWRRGKRLPVGVEVWRGVPAQVSSSSSNRGSNDEVRPKIIALVLLQKGTLIYSKQPL</sequence>
<proteinExistence type="predicted"/>
<protein>
    <submittedName>
        <fullName evidence="1">Uncharacterized protein</fullName>
    </submittedName>
</protein>
<accession>A0A4Y2SL32</accession>
<name>A0A4Y2SL32_ARAVE</name>
<gene>
    <name evidence="1" type="ORF">AVEN_195021_1</name>
</gene>